<evidence type="ECO:0000313" key="1">
    <source>
        <dbReference type="EMBL" id="MBP1996138.1"/>
    </source>
</evidence>
<dbReference type="RefSeq" id="WP_209978275.1">
    <property type="nucleotide sequence ID" value="NZ_JAGGLB010000044.1"/>
</dbReference>
<evidence type="ECO:0000313" key="2">
    <source>
        <dbReference type="Proteomes" id="UP001519287"/>
    </source>
</evidence>
<name>A0ABS4J8G8_9BACL</name>
<organism evidence="1 2">
    <name type="scientific">Paenibacillus eucommiae</name>
    <dbReference type="NCBI Taxonomy" id="1355755"/>
    <lineage>
        <taxon>Bacteria</taxon>
        <taxon>Bacillati</taxon>
        <taxon>Bacillota</taxon>
        <taxon>Bacilli</taxon>
        <taxon>Bacillales</taxon>
        <taxon>Paenibacillaceae</taxon>
        <taxon>Paenibacillus</taxon>
    </lineage>
</organism>
<comment type="caution">
    <text evidence="1">The sequence shown here is derived from an EMBL/GenBank/DDBJ whole genome shotgun (WGS) entry which is preliminary data.</text>
</comment>
<dbReference type="EMBL" id="JAGGLB010000044">
    <property type="protein sequence ID" value="MBP1996138.1"/>
    <property type="molecule type" value="Genomic_DNA"/>
</dbReference>
<proteinExistence type="predicted"/>
<keyword evidence="2" id="KW-1185">Reference proteome</keyword>
<protein>
    <submittedName>
        <fullName evidence="1">Uncharacterized protein</fullName>
    </submittedName>
</protein>
<dbReference type="Proteomes" id="UP001519287">
    <property type="component" value="Unassembled WGS sequence"/>
</dbReference>
<sequence length="61" mass="6913">MDSTVKKESINTLSNRNLKGKEHLCASKDECDKTAFYPISPVHLALYYSYFSEVDVLAEIV</sequence>
<gene>
    <name evidence="1" type="ORF">J2Z66_007782</name>
</gene>
<reference evidence="1 2" key="1">
    <citation type="submission" date="2021-03" db="EMBL/GenBank/DDBJ databases">
        <title>Genomic Encyclopedia of Type Strains, Phase IV (KMG-IV): sequencing the most valuable type-strain genomes for metagenomic binning, comparative biology and taxonomic classification.</title>
        <authorList>
            <person name="Goeker M."/>
        </authorList>
    </citation>
    <scope>NUCLEOTIDE SEQUENCE [LARGE SCALE GENOMIC DNA]</scope>
    <source>
        <strain evidence="1 2">DSM 26048</strain>
    </source>
</reference>
<accession>A0ABS4J8G8</accession>